<evidence type="ECO:0000313" key="3">
    <source>
        <dbReference type="Proteomes" id="UP000606720"/>
    </source>
</evidence>
<sequence>MNLKHKFYQAIKLYFMLVTFISILLMILGLAFDSERTFSYSVFLSPLIYAAVGVLPVFLPGHDKELSVKMLILKKIIELVIIETIIFILAFSSDTIPTEKRTIVAGIALGIFVIYILANVLEYLFEKKESKELNDSLLNYQESAGISPFKPTEDNV</sequence>
<dbReference type="RefSeq" id="WP_178051099.1">
    <property type="nucleotide sequence ID" value="NZ_JACOPH010000017.1"/>
</dbReference>
<dbReference type="AlphaFoldDB" id="A0A923RUT3"/>
<reference evidence="2" key="1">
    <citation type="submission" date="2020-08" db="EMBL/GenBank/DDBJ databases">
        <title>Genome public.</title>
        <authorList>
            <person name="Liu C."/>
            <person name="Sun Q."/>
        </authorList>
    </citation>
    <scope>NUCLEOTIDE SEQUENCE</scope>
    <source>
        <strain evidence="2">BX1005</strain>
    </source>
</reference>
<comment type="caution">
    <text evidence="2">The sequence shown here is derived from an EMBL/GenBank/DDBJ whole genome shotgun (WGS) entry which is preliminary data.</text>
</comment>
<dbReference type="EMBL" id="JACOPH010000017">
    <property type="protein sequence ID" value="MBC5715300.1"/>
    <property type="molecule type" value="Genomic_DNA"/>
</dbReference>
<organism evidence="2 3">
    <name type="scientific">Roseburia zhanii</name>
    <dbReference type="NCBI Taxonomy" id="2763064"/>
    <lineage>
        <taxon>Bacteria</taxon>
        <taxon>Bacillati</taxon>
        <taxon>Bacillota</taxon>
        <taxon>Clostridia</taxon>
        <taxon>Lachnospirales</taxon>
        <taxon>Lachnospiraceae</taxon>
        <taxon>Roseburia</taxon>
    </lineage>
</organism>
<accession>A0A923RUT3</accession>
<evidence type="ECO:0008006" key="4">
    <source>
        <dbReference type="Google" id="ProtNLM"/>
    </source>
</evidence>
<feature type="transmembrane region" description="Helical" evidence="1">
    <location>
        <begin position="71"/>
        <end position="91"/>
    </location>
</feature>
<evidence type="ECO:0000256" key="1">
    <source>
        <dbReference type="SAM" id="Phobius"/>
    </source>
</evidence>
<dbReference type="Proteomes" id="UP000606720">
    <property type="component" value="Unassembled WGS sequence"/>
</dbReference>
<keyword evidence="1" id="KW-1133">Transmembrane helix</keyword>
<keyword evidence="1" id="KW-0812">Transmembrane</keyword>
<keyword evidence="3" id="KW-1185">Reference proteome</keyword>
<proteinExistence type="predicted"/>
<evidence type="ECO:0000313" key="2">
    <source>
        <dbReference type="EMBL" id="MBC5715300.1"/>
    </source>
</evidence>
<protein>
    <recommendedName>
        <fullName evidence="4">DUF3021 family protein</fullName>
    </recommendedName>
</protein>
<feature type="transmembrane region" description="Helical" evidence="1">
    <location>
        <begin position="38"/>
        <end position="59"/>
    </location>
</feature>
<feature type="transmembrane region" description="Helical" evidence="1">
    <location>
        <begin position="103"/>
        <end position="125"/>
    </location>
</feature>
<keyword evidence="1" id="KW-0472">Membrane</keyword>
<name>A0A923RUT3_9FIRM</name>
<feature type="transmembrane region" description="Helical" evidence="1">
    <location>
        <begin position="12"/>
        <end position="32"/>
    </location>
</feature>
<gene>
    <name evidence="2" type="ORF">H8S17_14020</name>
</gene>